<feature type="domain" description="C2H2-type" evidence="11">
    <location>
        <begin position="566"/>
        <end position="594"/>
    </location>
</feature>
<feature type="compositionally biased region" description="Low complexity" evidence="10">
    <location>
        <begin position="314"/>
        <end position="323"/>
    </location>
</feature>
<evidence type="ECO:0000256" key="2">
    <source>
        <dbReference type="ARBA" id="ARBA00022723"/>
    </source>
</evidence>
<sequence length="768" mass="88684">METMERLYWNRCFICSSKMTQADQSGESSSNLQHHSSINSGLLPHKTLFQYLLLDSQNLKDGSTNERKSLVHDIIQLDNQSVKNNGASSSSSTVKVGCCSYCSLLAEQVKSLHFELELVQMKLIDKLKTVKQCVLSNSRLYGSNDALKLQFQKFEDQLEQQASAGEQCENERFFLDVLHRFQTFIFESDIQVRNIPLAYLNRDMSGGTVPLPSPQHETAGTSIVKQELVGDDDYENEFESQELEDTSYCHNPDSQFEAEDEWLYPSRTITVSMSPPTRRNREAKTNTKPATMTRLPIKQAELPTENKKPHLVVPVASSSSRPVSKNDEPASPTEAQKLAKAIRLKKNANSKGMTKSEKQVMFCEECPYESNRPSRMEQHYREHEGTEDERNLECPDCKKKFKHNQYLEFHITHYCGMRNWKCDICSEYVYRPNIKEHVDEHHEGKLYHCDQCDYMFVSFLNLVAHKRYHVHGDDPQHECVECPEPKTFQSKVNLLRHLHEDHGHTELAMKCTYENCSATFYFKTSFSNHLNVHTGKFTCKVCNKAFGSPNVLERHIRLLHTKEKPFHCDHCEERFTSKPSLDGHVRIVHNVFKHKCEICSKAFSERGLLKHHKARNHGIGEVQQCSCNICGKSFSHRKTLNAHKITHIDKKNFTCDICGFATKTKGQLQRHMAKHGGEKNYVCSYCSKSFARKEYLQDHLRTHTLERPFQCEVCGTSFQHRRALHHHKRRHLDDKPFVPKGPRPRSKKNVDDNLCEDPNQNSNEVQSS</sequence>
<feature type="domain" description="C2H2-type" evidence="11">
    <location>
        <begin position="392"/>
        <end position="419"/>
    </location>
</feature>
<feature type="domain" description="C2H2-type" evidence="11">
    <location>
        <begin position="509"/>
        <end position="538"/>
    </location>
</feature>
<gene>
    <name evidence="12" type="ORF">ODALV1_LOCUS4580</name>
</gene>
<dbReference type="Proteomes" id="UP001642540">
    <property type="component" value="Unassembled WGS sequence"/>
</dbReference>
<dbReference type="Pfam" id="PF00096">
    <property type="entry name" value="zf-C2H2"/>
    <property type="match status" value="4"/>
</dbReference>
<dbReference type="InterPro" id="IPR050636">
    <property type="entry name" value="C2H2-ZF_domain-containing"/>
</dbReference>
<feature type="domain" description="C2H2-type" evidence="11">
    <location>
        <begin position="653"/>
        <end position="680"/>
    </location>
</feature>
<feature type="region of interest" description="Disordered" evidence="10">
    <location>
        <begin position="314"/>
        <end position="334"/>
    </location>
</feature>
<evidence type="ECO:0000259" key="11">
    <source>
        <dbReference type="PROSITE" id="PS50157"/>
    </source>
</evidence>
<keyword evidence="4 9" id="KW-0863">Zinc-finger</keyword>
<feature type="domain" description="C2H2-type" evidence="11">
    <location>
        <begin position="594"/>
        <end position="617"/>
    </location>
</feature>
<feature type="domain" description="C2H2-type" evidence="11">
    <location>
        <begin position="447"/>
        <end position="476"/>
    </location>
</feature>
<evidence type="ECO:0000256" key="10">
    <source>
        <dbReference type="SAM" id="MobiDB-lite"/>
    </source>
</evidence>
<dbReference type="EMBL" id="CAXLJM020000014">
    <property type="protein sequence ID" value="CAL8080226.1"/>
    <property type="molecule type" value="Genomic_DNA"/>
</dbReference>
<evidence type="ECO:0000256" key="4">
    <source>
        <dbReference type="ARBA" id="ARBA00022771"/>
    </source>
</evidence>
<feature type="region of interest" description="Disordered" evidence="10">
    <location>
        <begin position="725"/>
        <end position="768"/>
    </location>
</feature>
<keyword evidence="13" id="KW-1185">Reference proteome</keyword>
<feature type="domain" description="C2H2-type" evidence="11">
    <location>
        <begin position="709"/>
        <end position="736"/>
    </location>
</feature>
<comment type="caution">
    <text evidence="12">The sequence shown here is derived from an EMBL/GenBank/DDBJ whole genome shotgun (WGS) entry which is preliminary data.</text>
</comment>
<evidence type="ECO:0000313" key="12">
    <source>
        <dbReference type="EMBL" id="CAL8080226.1"/>
    </source>
</evidence>
<accession>A0ABP1Q0J5</accession>
<keyword evidence="8" id="KW-0539">Nucleus</keyword>
<evidence type="ECO:0000313" key="13">
    <source>
        <dbReference type="Proteomes" id="UP001642540"/>
    </source>
</evidence>
<dbReference type="PROSITE" id="PS50157">
    <property type="entry name" value="ZINC_FINGER_C2H2_2"/>
    <property type="match status" value="11"/>
</dbReference>
<keyword evidence="7" id="KW-0804">Transcription</keyword>
<evidence type="ECO:0000256" key="6">
    <source>
        <dbReference type="ARBA" id="ARBA00023015"/>
    </source>
</evidence>
<protein>
    <recommendedName>
        <fullName evidence="11">C2H2-type domain-containing protein</fullName>
    </recommendedName>
</protein>
<feature type="domain" description="C2H2-type" evidence="11">
    <location>
        <begin position="537"/>
        <end position="565"/>
    </location>
</feature>
<evidence type="ECO:0000256" key="1">
    <source>
        <dbReference type="ARBA" id="ARBA00004123"/>
    </source>
</evidence>
<dbReference type="PROSITE" id="PS00028">
    <property type="entry name" value="ZINC_FINGER_C2H2_1"/>
    <property type="match status" value="8"/>
</dbReference>
<proteinExistence type="predicted"/>
<feature type="domain" description="C2H2-type" evidence="11">
    <location>
        <begin position="681"/>
        <end position="708"/>
    </location>
</feature>
<dbReference type="InterPro" id="IPR013087">
    <property type="entry name" value="Znf_C2H2_type"/>
</dbReference>
<feature type="domain" description="C2H2-type" evidence="11">
    <location>
        <begin position="361"/>
        <end position="388"/>
    </location>
</feature>
<feature type="compositionally biased region" description="Polar residues" evidence="10">
    <location>
        <begin position="758"/>
        <end position="768"/>
    </location>
</feature>
<feature type="domain" description="C2H2-type" evidence="11">
    <location>
        <begin position="625"/>
        <end position="652"/>
    </location>
</feature>
<dbReference type="InterPro" id="IPR036236">
    <property type="entry name" value="Znf_C2H2_sf"/>
</dbReference>
<organism evidence="12 13">
    <name type="scientific">Orchesella dallaii</name>
    <dbReference type="NCBI Taxonomy" id="48710"/>
    <lineage>
        <taxon>Eukaryota</taxon>
        <taxon>Metazoa</taxon>
        <taxon>Ecdysozoa</taxon>
        <taxon>Arthropoda</taxon>
        <taxon>Hexapoda</taxon>
        <taxon>Collembola</taxon>
        <taxon>Entomobryomorpha</taxon>
        <taxon>Entomobryoidea</taxon>
        <taxon>Orchesellidae</taxon>
        <taxon>Orchesellinae</taxon>
        <taxon>Orchesella</taxon>
    </lineage>
</organism>
<dbReference type="PANTHER" id="PTHR47772:SF4">
    <property type="entry name" value="ZFP64 ZINC FINGER PROTEIN"/>
    <property type="match status" value="1"/>
</dbReference>
<evidence type="ECO:0000256" key="7">
    <source>
        <dbReference type="ARBA" id="ARBA00023163"/>
    </source>
</evidence>
<dbReference type="SMART" id="SM00355">
    <property type="entry name" value="ZnF_C2H2"/>
    <property type="match status" value="13"/>
</dbReference>
<dbReference type="Gene3D" id="3.30.160.60">
    <property type="entry name" value="Classic Zinc Finger"/>
    <property type="match status" value="9"/>
</dbReference>
<evidence type="ECO:0000256" key="5">
    <source>
        <dbReference type="ARBA" id="ARBA00022833"/>
    </source>
</evidence>
<reference evidence="12 13" key="1">
    <citation type="submission" date="2024-08" db="EMBL/GenBank/DDBJ databases">
        <authorList>
            <person name="Cucini C."/>
            <person name="Frati F."/>
        </authorList>
    </citation>
    <scope>NUCLEOTIDE SEQUENCE [LARGE SCALE GENOMIC DNA]</scope>
</reference>
<dbReference type="PANTHER" id="PTHR47772">
    <property type="entry name" value="ZINC FINGER PROTEIN 200"/>
    <property type="match status" value="1"/>
</dbReference>
<evidence type="ECO:0000256" key="8">
    <source>
        <dbReference type="ARBA" id="ARBA00023242"/>
    </source>
</evidence>
<keyword evidence="6" id="KW-0805">Transcription regulation</keyword>
<keyword evidence="3" id="KW-0677">Repeat</keyword>
<evidence type="ECO:0000256" key="9">
    <source>
        <dbReference type="PROSITE-ProRule" id="PRU00042"/>
    </source>
</evidence>
<keyword evidence="2" id="KW-0479">Metal-binding</keyword>
<dbReference type="SUPFAM" id="SSF57667">
    <property type="entry name" value="beta-beta-alpha zinc fingers"/>
    <property type="match status" value="6"/>
</dbReference>
<comment type="subcellular location">
    <subcellularLocation>
        <location evidence="1">Nucleus</location>
    </subcellularLocation>
</comment>
<name>A0ABP1Q0J5_9HEXA</name>
<keyword evidence="5" id="KW-0862">Zinc</keyword>
<evidence type="ECO:0000256" key="3">
    <source>
        <dbReference type="ARBA" id="ARBA00022737"/>
    </source>
</evidence>